<reference evidence="8 9" key="1">
    <citation type="journal article" date="2010" name="Nature">
        <title>The Ectocarpus genome and the independent evolution of multicellularity in brown algae.</title>
        <authorList>
            <person name="Cock J.M."/>
            <person name="Sterck L."/>
            <person name="Rouze P."/>
            <person name="Scornet D."/>
            <person name="Allen A.E."/>
            <person name="Amoutzias G."/>
            <person name="Anthouard V."/>
            <person name="Artiguenave F."/>
            <person name="Aury J.M."/>
            <person name="Badger J.H."/>
            <person name="Beszteri B."/>
            <person name="Billiau K."/>
            <person name="Bonnet E."/>
            <person name="Bothwell J.H."/>
            <person name="Bowler C."/>
            <person name="Boyen C."/>
            <person name="Brownlee C."/>
            <person name="Carrano C.J."/>
            <person name="Charrier B."/>
            <person name="Cho G.Y."/>
            <person name="Coelho S.M."/>
            <person name="Collen J."/>
            <person name="Corre E."/>
            <person name="Da Silva C."/>
            <person name="Delage L."/>
            <person name="Delaroque N."/>
            <person name="Dittami S.M."/>
            <person name="Doulbeau S."/>
            <person name="Elias M."/>
            <person name="Farnham G."/>
            <person name="Gachon C.M."/>
            <person name="Gschloessl B."/>
            <person name="Heesch S."/>
            <person name="Jabbari K."/>
            <person name="Jubin C."/>
            <person name="Kawai H."/>
            <person name="Kimura K."/>
            <person name="Kloareg B."/>
            <person name="Kupper F.C."/>
            <person name="Lang D."/>
            <person name="Le Bail A."/>
            <person name="Leblanc C."/>
            <person name="Lerouge P."/>
            <person name="Lohr M."/>
            <person name="Lopez P.J."/>
            <person name="Martens C."/>
            <person name="Maumus F."/>
            <person name="Michel G."/>
            <person name="Miranda-Saavedra D."/>
            <person name="Morales J."/>
            <person name="Moreau H."/>
            <person name="Motomura T."/>
            <person name="Nagasato C."/>
            <person name="Napoli C.A."/>
            <person name="Nelson D.R."/>
            <person name="Nyvall-Collen P."/>
            <person name="Peters A.F."/>
            <person name="Pommier C."/>
            <person name="Potin P."/>
            <person name="Poulain J."/>
            <person name="Quesneville H."/>
            <person name="Read B."/>
            <person name="Rensing S.A."/>
            <person name="Ritter A."/>
            <person name="Rousvoal S."/>
            <person name="Samanta M."/>
            <person name="Samson G."/>
            <person name="Schroeder D.C."/>
            <person name="Segurens B."/>
            <person name="Strittmatter M."/>
            <person name="Tonon T."/>
            <person name="Tregear J.W."/>
            <person name="Valentin K."/>
            <person name="von Dassow P."/>
            <person name="Yamagishi T."/>
            <person name="Van de Peer Y."/>
            <person name="Wincker P."/>
        </authorList>
    </citation>
    <scope>NUCLEOTIDE SEQUENCE [LARGE SCALE GENOMIC DNA]</scope>
    <source>
        <strain evidence="9">Ec32 / CCAP1310/4</strain>
    </source>
</reference>
<dbReference type="eggNOG" id="KOG0698">
    <property type="taxonomic scope" value="Eukaryota"/>
</dbReference>
<dbReference type="OrthoDB" id="10264738at2759"/>
<protein>
    <submittedName>
        <fullName evidence="8">Protein phosphatase 2C-like domain-containing protein</fullName>
    </submittedName>
</protein>
<dbReference type="STRING" id="2880.D7FY87"/>
<dbReference type="InterPro" id="IPR036457">
    <property type="entry name" value="PPM-type-like_dom_sf"/>
</dbReference>
<dbReference type="EMBL" id="FN648531">
    <property type="protein sequence ID" value="CBJ26526.1"/>
    <property type="molecule type" value="Genomic_DNA"/>
</dbReference>
<dbReference type="PROSITE" id="PS51746">
    <property type="entry name" value="PPM_2"/>
    <property type="match status" value="1"/>
</dbReference>
<dbReference type="AlphaFoldDB" id="D7FY87"/>
<evidence type="ECO:0000256" key="5">
    <source>
        <dbReference type="RuleBase" id="RU003465"/>
    </source>
</evidence>
<proteinExistence type="inferred from homology"/>
<dbReference type="PANTHER" id="PTHR47992">
    <property type="entry name" value="PROTEIN PHOSPHATASE"/>
    <property type="match status" value="1"/>
</dbReference>
<organism evidence="8 9">
    <name type="scientific">Ectocarpus siliculosus</name>
    <name type="common">Brown alga</name>
    <name type="synonym">Conferva siliculosa</name>
    <dbReference type="NCBI Taxonomy" id="2880"/>
    <lineage>
        <taxon>Eukaryota</taxon>
        <taxon>Sar</taxon>
        <taxon>Stramenopiles</taxon>
        <taxon>Ochrophyta</taxon>
        <taxon>PX clade</taxon>
        <taxon>Phaeophyceae</taxon>
        <taxon>Ectocarpales</taxon>
        <taxon>Ectocarpaceae</taxon>
        <taxon>Ectocarpus</taxon>
    </lineage>
</organism>
<dbReference type="PROSITE" id="PS01032">
    <property type="entry name" value="PPM_1"/>
    <property type="match status" value="1"/>
</dbReference>
<evidence type="ECO:0000256" key="6">
    <source>
        <dbReference type="SAM" id="MobiDB-lite"/>
    </source>
</evidence>
<evidence type="ECO:0000256" key="2">
    <source>
        <dbReference type="ARBA" id="ARBA00022723"/>
    </source>
</evidence>
<dbReference type="InterPro" id="IPR015655">
    <property type="entry name" value="PP2C"/>
</dbReference>
<keyword evidence="4 5" id="KW-0904">Protein phosphatase</keyword>
<gene>
    <name evidence="8" type="ORF">Esi_0034_0090</name>
</gene>
<dbReference type="EMBL" id="FN649750">
    <property type="protein sequence ID" value="CBJ26526.1"/>
    <property type="molecule type" value="Genomic_DNA"/>
</dbReference>
<dbReference type="InParanoid" id="D7FY87"/>
<evidence type="ECO:0000259" key="7">
    <source>
        <dbReference type="PROSITE" id="PS51746"/>
    </source>
</evidence>
<dbReference type="InterPro" id="IPR000222">
    <property type="entry name" value="PP2C_BS"/>
</dbReference>
<feature type="region of interest" description="Disordered" evidence="6">
    <location>
        <begin position="1"/>
        <end position="40"/>
    </location>
</feature>
<accession>D7FY87</accession>
<dbReference type="SMART" id="SM00332">
    <property type="entry name" value="PP2Cc"/>
    <property type="match status" value="1"/>
</dbReference>
<dbReference type="CDD" id="cd00143">
    <property type="entry name" value="PP2Cc"/>
    <property type="match status" value="1"/>
</dbReference>
<comment type="similarity">
    <text evidence="5">Belongs to the PP2C family.</text>
</comment>
<dbReference type="InterPro" id="IPR001932">
    <property type="entry name" value="PPM-type_phosphatase-like_dom"/>
</dbReference>
<keyword evidence="2" id="KW-0479">Metal-binding</keyword>
<feature type="domain" description="PPM-type phosphatase" evidence="7">
    <location>
        <begin position="51"/>
        <end position="301"/>
    </location>
</feature>
<keyword evidence="3 5" id="KW-0378">Hydrolase</keyword>
<dbReference type="Proteomes" id="UP000002630">
    <property type="component" value="Linkage Group LG25"/>
</dbReference>
<dbReference type="FunCoup" id="D7FY87">
    <property type="interactions" value="20"/>
</dbReference>
<dbReference type="GO" id="GO:0046872">
    <property type="term" value="F:metal ion binding"/>
    <property type="evidence" value="ECO:0007669"/>
    <property type="project" value="UniProtKB-KW"/>
</dbReference>
<dbReference type="GO" id="GO:0016020">
    <property type="term" value="C:membrane"/>
    <property type="evidence" value="ECO:0007669"/>
    <property type="project" value="UniProtKB-SubCell"/>
</dbReference>
<evidence type="ECO:0000313" key="9">
    <source>
        <dbReference type="Proteomes" id="UP000002630"/>
    </source>
</evidence>
<dbReference type="GO" id="GO:0004722">
    <property type="term" value="F:protein serine/threonine phosphatase activity"/>
    <property type="evidence" value="ECO:0007669"/>
    <property type="project" value="InterPro"/>
</dbReference>
<evidence type="ECO:0000256" key="1">
    <source>
        <dbReference type="ARBA" id="ARBA00004170"/>
    </source>
</evidence>
<dbReference type="Gene3D" id="3.60.40.10">
    <property type="entry name" value="PPM-type phosphatase domain"/>
    <property type="match status" value="1"/>
</dbReference>
<keyword evidence="9" id="KW-1185">Reference proteome</keyword>
<dbReference type="OMA" id="KETNQDH"/>
<dbReference type="SUPFAM" id="SSF81606">
    <property type="entry name" value="PP2C-like"/>
    <property type="match status" value="1"/>
</dbReference>
<sequence length="301" mass="31803">MAFEDAAAGKGGDLDVDHEATTAAPGSSSDDDTNAKATAGGIGPTATFRCVSCADEMNPSWRNSMEDAHETVAHFDGDPSTSFFAVYDGHGGRGTVDFVSSRLEEILAEEMRADNTSSIQERITRAYGLTDCLCKEASVLTSGATAVTCLLREQDGKVTIHAANIGDSRAVLARGGKAERLTYDHKAEDAAEQERVNAAGGFVLRNRVLGILAVSRSFGNQGMKDLVTAVPHVSETSVCPDCTFLILACDGVWDVFTDNDAVSFVTQAMETMAEADVAGALLRESLARGSTDNITVVIVFF</sequence>
<comment type="subcellular location">
    <subcellularLocation>
        <location evidence="1">Membrane</location>
        <topology evidence="1">Peripheral membrane protein</topology>
    </subcellularLocation>
</comment>
<evidence type="ECO:0000313" key="8">
    <source>
        <dbReference type="EMBL" id="CBJ26526.1"/>
    </source>
</evidence>
<name>D7FY87_ECTSI</name>
<evidence type="ECO:0000256" key="4">
    <source>
        <dbReference type="ARBA" id="ARBA00022912"/>
    </source>
</evidence>
<evidence type="ECO:0000256" key="3">
    <source>
        <dbReference type="ARBA" id="ARBA00022801"/>
    </source>
</evidence>
<dbReference type="Pfam" id="PF00481">
    <property type="entry name" value="PP2C"/>
    <property type="match status" value="1"/>
</dbReference>
<dbReference type="SMART" id="SM00331">
    <property type="entry name" value="PP2C_SIG"/>
    <property type="match status" value="1"/>
</dbReference>